<dbReference type="SUPFAM" id="SSF56672">
    <property type="entry name" value="DNA/RNA polymerases"/>
    <property type="match status" value="1"/>
</dbReference>
<keyword evidence="3" id="KW-1185">Reference proteome</keyword>
<comment type="caution">
    <text evidence="2">The sequence shown here is derived from an EMBL/GenBank/DDBJ whole genome shotgun (WGS) entry which is preliminary data.</text>
</comment>
<organism evidence="2 3">
    <name type="scientific">Parnassius mnemosyne</name>
    <name type="common">clouded apollo</name>
    <dbReference type="NCBI Taxonomy" id="213953"/>
    <lineage>
        <taxon>Eukaryota</taxon>
        <taxon>Metazoa</taxon>
        <taxon>Ecdysozoa</taxon>
        <taxon>Arthropoda</taxon>
        <taxon>Hexapoda</taxon>
        <taxon>Insecta</taxon>
        <taxon>Pterygota</taxon>
        <taxon>Neoptera</taxon>
        <taxon>Endopterygota</taxon>
        <taxon>Lepidoptera</taxon>
        <taxon>Glossata</taxon>
        <taxon>Ditrysia</taxon>
        <taxon>Papilionoidea</taxon>
        <taxon>Papilionidae</taxon>
        <taxon>Parnassiinae</taxon>
        <taxon>Parnassini</taxon>
        <taxon>Parnassius</taxon>
        <taxon>Driopa</taxon>
    </lineage>
</organism>
<dbReference type="Gene3D" id="3.10.10.10">
    <property type="entry name" value="HIV Type 1 Reverse Transcriptase, subunit A, domain 1"/>
    <property type="match status" value="1"/>
</dbReference>
<dbReference type="InterPro" id="IPR043502">
    <property type="entry name" value="DNA/RNA_pol_sf"/>
</dbReference>
<protein>
    <recommendedName>
        <fullName evidence="1">Reverse transcriptase domain-containing protein</fullName>
    </recommendedName>
</protein>
<dbReference type="AlphaFoldDB" id="A0AAV1M3E6"/>
<dbReference type="EMBL" id="CAVLGL010000126">
    <property type="protein sequence ID" value="CAK1601012.1"/>
    <property type="molecule type" value="Genomic_DNA"/>
</dbReference>
<dbReference type="PANTHER" id="PTHR33050">
    <property type="entry name" value="REVERSE TRANSCRIPTASE DOMAIN-CONTAINING PROTEIN"/>
    <property type="match status" value="1"/>
</dbReference>
<accession>A0AAV1M3E6</accession>
<feature type="domain" description="Reverse transcriptase" evidence="1">
    <location>
        <begin position="1"/>
        <end position="121"/>
    </location>
</feature>
<dbReference type="PROSITE" id="PS50878">
    <property type="entry name" value="RT_POL"/>
    <property type="match status" value="1"/>
</dbReference>
<dbReference type="PANTHER" id="PTHR33050:SF7">
    <property type="entry name" value="RIBONUCLEASE H"/>
    <property type="match status" value="1"/>
</dbReference>
<dbReference type="CDD" id="cd03714">
    <property type="entry name" value="RT_DIRS1"/>
    <property type="match status" value="1"/>
</dbReference>
<dbReference type="Proteomes" id="UP001314205">
    <property type="component" value="Unassembled WGS sequence"/>
</dbReference>
<dbReference type="InterPro" id="IPR052055">
    <property type="entry name" value="Hepadnavirus_pol/RT"/>
</dbReference>
<evidence type="ECO:0000313" key="2">
    <source>
        <dbReference type="EMBL" id="CAK1601012.1"/>
    </source>
</evidence>
<reference evidence="2 3" key="1">
    <citation type="submission" date="2023-11" db="EMBL/GenBank/DDBJ databases">
        <authorList>
            <person name="Hedman E."/>
            <person name="Englund M."/>
            <person name="Stromberg M."/>
            <person name="Nyberg Akerstrom W."/>
            <person name="Nylinder S."/>
            <person name="Jareborg N."/>
            <person name="Kallberg Y."/>
            <person name="Kronander E."/>
        </authorList>
    </citation>
    <scope>NUCLEOTIDE SEQUENCE [LARGE SCALE GENOMIC DNA]</scope>
</reference>
<gene>
    <name evidence="2" type="ORF">PARMNEM_LOCUS19699</name>
</gene>
<dbReference type="InterPro" id="IPR043128">
    <property type="entry name" value="Rev_trsase/Diguanyl_cyclase"/>
</dbReference>
<proteinExistence type="predicted"/>
<dbReference type="Pfam" id="PF00078">
    <property type="entry name" value="RVT_1"/>
    <property type="match status" value="1"/>
</dbReference>
<dbReference type="Gene3D" id="3.30.70.270">
    <property type="match status" value="1"/>
</dbReference>
<sequence>MASIDLKDAYFLIPIYNSHRKYLKFDLNGILYEFNCLPFGLSTAPYLFTKLLKPVVEYFRLNNIITVIYLDDLLLFGNSYAESNKNIVFIKNVFENLGLLIKYEKSCLVPSTKCKFLGFIFDSVNMRLELPDDKRLKIYNLLMKFMSTINCNLREYAKFLGTLISICPAIELFMVIHKTVRTF</sequence>
<dbReference type="GO" id="GO:0071897">
    <property type="term" value="P:DNA biosynthetic process"/>
    <property type="evidence" value="ECO:0007669"/>
    <property type="project" value="UniProtKB-ARBA"/>
</dbReference>
<evidence type="ECO:0000259" key="1">
    <source>
        <dbReference type="PROSITE" id="PS50878"/>
    </source>
</evidence>
<dbReference type="InterPro" id="IPR000477">
    <property type="entry name" value="RT_dom"/>
</dbReference>
<evidence type="ECO:0000313" key="3">
    <source>
        <dbReference type="Proteomes" id="UP001314205"/>
    </source>
</evidence>
<name>A0AAV1M3E6_9NEOP</name>